<protein>
    <recommendedName>
        <fullName evidence="3">F-box domain-containing protein</fullName>
    </recommendedName>
</protein>
<sequence length="272" mass="30042">MRQLALDLTSTHALPFETSCRAGLFIGAPEVCCQRRRLEPEHLADRPDAQMSQHSNRPSMSLLDPLMQLPLAQKIIPFLPVQALANLSCTCSVLRNAMNSDWLDEQWWRPVATSVLGSQHPALHDQAASSGRDQLRAAVMQYACATRRMQAGQFTQSEASLRNVEELKVSPDGKFVAVSEYLSGQVVQLRVNEGSDLVIKNTVTGHVVLVLENETDLVHAWHPSDDNIFATLQPGAPASTRGLTREDNMLSRLLQHSLAQWALGIQGCVLFD</sequence>
<organism evidence="1 2">
    <name type="scientific">Symbiochloris irregularis</name>
    <dbReference type="NCBI Taxonomy" id="706552"/>
    <lineage>
        <taxon>Eukaryota</taxon>
        <taxon>Viridiplantae</taxon>
        <taxon>Chlorophyta</taxon>
        <taxon>core chlorophytes</taxon>
        <taxon>Trebouxiophyceae</taxon>
        <taxon>Trebouxiales</taxon>
        <taxon>Trebouxiaceae</taxon>
        <taxon>Symbiochloris</taxon>
    </lineage>
</organism>
<dbReference type="Proteomes" id="UP001465755">
    <property type="component" value="Unassembled WGS sequence"/>
</dbReference>
<dbReference type="SUPFAM" id="SSF63829">
    <property type="entry name" value="Calcium-dependent phosphotriesterase"/>
    <property type="match status" value="1"/>
</dbReference>
<dbReference type="EMBL" id="JALJOQ010000080">
    <property type="protein sequence ID" value="KAK9800791.1"/>
    <property type="molecule type" value="Genomic_DNA"/>
</dbReference>
<evidence type="ECO:0000313" key="1">
    <source>
        <dbReference type="EMBL" id="KAK9800791.1"/>
    </source>
</evidence>
<comment type="caution">
    <text evidence="1">The sequence shown here is derived from an EMBL/GenBank/DDBJ whole genome shotgun (WGS) entry which is preliminary data.</text>
</comment>
<gene>
    <name evidence="1" type="ORF">WJX73_003846</name>
</gene>
<dbReference type="AlphaFoldDB" id="A0AAW1NXC9"/>
<name>A0AAW1NXC9_9CHLO</name>
<evidence type="ECO:0008006" key="3">
    <source>
        <dbReference type="Google" id="ProtNLM"/>
    </source>
</evidence>
<dbReference type="InterPro" id="IPR036047">
    <property type="entry name" value="F-box-like_dom_sf"/>
</dbReference>
<dbReference type="SUPFAM" id="SSF81383">
    <property type="entry name" value="F-box domain"/>
    <property type="match status" value="1"/>
</dbReference>
<proteinExistence type="predicted"/>
<keyword evidence="2" id="KW-1185">Reference proteome</keyword>
<evidence type="ECO:0000313" key="2">
    <source>
        <dbReference type="Proteomes" id="UP001465755"/>
    </source>
</evidence>
<reference evidence="1 2" key="1">
    <citation type="journal article" date="2024" name="Nat. Commun.">
        <title>Phylogenomics reveals the evolutionary origins of lichenization in chlorophyte algae.</title>
        <authorList>
            <person name="Puginier C."/>
            <person name="Libourel C."/>
            <person name="Otte J."/>
            <person name="Skaloud P."/>
            <person name="Haon M."/>
            <person name="Grisel S."/>
            <person name="Petersen M."/>
            <person name="Berrin J.G."/>
            <person name="Delaux P.M."/>
            <person name="Dal Grande F."/>
            <person name="Keller J."/>
        </authorList>
    </citation>
    <scope>NUCLEOTIDE SEQUENCE [LARGE SCALE GENOMIC DNA]</scope>
    <source>
        <strain evidence="1 2">SAG 2036</strain>
    </source>
</reference>
<accession>A0AAW1NXC9</accession>